<evidence type="ECO:0000313" key="7">
    <source>
        <dbReference type="Proteomes" id="UP000292223"/>
    </source>
</evidence>
<dbReference type="PANTHER" id="PTHR22916">
    <property type="entry name" value="GLYCOSYLTRANSFERASE"/>
    <property type="match status" value="1"/>
</dbReference>
<sequence length="326" mass="37744">MPKISIIVPVYNVEKYLEKCVRSILAQTFTDFELILVDDGSPDSSGAMCDQFAEQDQRVKVIHKENGGLSDARNAGIEIATGEYLGFVDSDDYIADDMYETLYNQIVTYEAELATVGMIDVYENRESRLTDKKEIKILSQNEAIQAVLDSTDVYAYAVNKLYKKELFNKVRYPKGKIVEDAFIIIELLLQCQKIVTNTEQKYYYYRRADSITGLSFSEKNFDVIEAWEHNGVLVDNSYPELAESVHRRICWAYFDVLDKMAISNEKNFNEQRESIKRFLYSNFTFVMKNHVFTKGRKLSMLALRVNDSCYNALAKFKYNHLTKKND</sequence>
<dbReference type="GeneID" id="60894332"/>
<comment type="caution">
    <text evidence="5">The sequence shown here is derived from an EMBL/GenBank/DDBJ whole genome shotgun (WGS) entry which is preliminary data.</text>
</comment>
<evidence type="ECO:0000313" key="4">
    <source>
        <dbReference type="EMBL" id="ROX33959.1"/>
    </source>
</evidence>
<evidence type="ECO:0000256" key="2">
    <source>
        <dbReference type="ARBA" id="ARBA00022679"/>
    </source>
</evidence>
<dbReference type="AlphaFoldDB" id="A0A8B3RYX1"/>
<dbReference type="InterPro" id="IPR001173">
    <property type="entry name" value="Glyco_trans_2-like"/>
</dbReference>
<protein>
    <submittedName>
        <fullName evidence="5">Glycosyltransferase</fullName>
    </submittedName>
</protein>
<evidence type="ECO:0000313" key="6">
    <source>
        <dbReference type="Proteomes" id="UP000281488"/>
    </source>
</evidence>
<keyword evidence="1" id="KW-0328">Glycosyltransferase</keyword>
<dbReference type="CDD" id="cd00761">
    <property type="entry name" value="Glyco_tranf_GTA_type"/>
    <property type="match status" value="1"/>
</dbReference>
<dbReference type="EMBL" id="RKMZ01000002">
    <property type="protein sequence ID" value="ROX33959.1"/>
    <property type="molecule type" value="Genomic_DNA"/>
</dbReference>
<reference evidence="4 6" key="1">
    <citation type="submission" date="2018-10" db="EMBL/GenBank/DDBJ databases">
        <title>Genotypes and phenotypes of Enterococci isolated from broiler chickens.</title>
        <authorList>
            <person name="Muhammad A.R."/>
            <person name="Diarra M.S."/>
        </authorList>
    </citation>
    <scope>NUCLEOTIDE SEQUENCE [LARGE SCALE GENOMIC DNA]</scope>
    <source>
        <strain evidence="4 6">LIT2 A36'</strain>
    </source>
</reference>
<organism evidence="5 7">
    <name type="scientific">Enterococcus faecalis</name>
    <name type="common">Streptococcus faecalis</name>
    <dbReference type="NCBI Taxonomy" id="1351"/>
    <lineage>
        <taxon>Bacteria</taxon>
        <taxon>Bacillati</taxon>
        <taxon>Bacillota</taxon>
        <taxon>Bacilli</taxon>
        <taxon>Lactobacillales</taxon>
        <taxon>Enterococcaceae</taxon>
        <taxon>Enterococcus</taxon>
    </lineage>
</organism>
<feature type="domain" description="Glycosyltransferase 2-like" evidence="3">
    <location>
        <begin position="5"/>
        <end position="170"/>
    </location>
</feature>
<evidence type="ECO:0000313" key="5">
    <source>
        <dbReference type="EMBL" id="RYU34641.1"/>
    </source>
</evidence>
<evidence type="ECO:0000259" key="3">
    <source>
        <dbReference type="Pfam" id="PF00535"/>
    </source>
</evidence>
<dbReference type="Gene3D" id="3.90.550.10">
    <property type="entry name" value="Spore Coat Polysaccharide Biosynthesis Protein SpsA, Chain A"/>
    <property type="match status" value="1"/>
</dbReference>
<accession>A0A8B3RYX1</accession>
<proteinExistence type="predicted"/>
<dbReference type="RefSeq" id="WP_010708829.1">
    <property type="nucleotide sequence ID" value="NZ_CABGJJ010000002.1"/>
</dbReference>
<dbReference type="Proteomes" id="UP000292223">
    <property type="component" value="Unassembled WGS sequence"/>
</dbReference>
<gene>
    <name evidence="4" type="ORF">EGW16_04725</name>
    <name evidence="5" type="ORF">EU507_04020</name>
</gene>
<dbReference type="EMBL" id="SEWT01000002">
    <property type="protein sequence ID" value="RYU34641.1"/>
    <property type="molecule type" value="Genomic_DNA"/>
</dbReference>
<dbReference type="PANTHER" id="PTHR22916:SF51">
    <property type="entry name" value="GLYCOSYLTRANSFERASE EPSH-RELATED"/>
    <property type="match status" value="1"/>
</dbReference>
<dbReference type="Proteomes" id="UP000281488">
    <property type="component" value="Unassembled WGS sequence"/>
</dbReference>
<name>A0A8B3RYX1_ENTFL</name>
<evidence type="ECO:0000256" key="1">
    <source>
        <dbReference type="ARBA" id="ARBA00022676"/>
    </source>
</evidence>
<reference evidence="5 7" key="2">
    <citation type="submission" date="2019-02" db="EMBL/GenBank/DDBJ databases">
        <title>From farm to fork: dissemination of Tn554::fexA-optrA in linezolid-resistant Enterococcus faecalis clones from chicken feces and meat in Tunisia.</title>
        <authorList>
            <person name="Tedim A.P."/>
            <person name="Elghaieb H."/>
            <person name="Abbassi M.S."/>
            <person name="Novais C."/>
            <person name="Hassen A."/>
            <person name="Peixe L."/>
            <person name="Freitas A.R."/>
        </authorList>
    </citation>
    <scope>NUCLEOTIDE SEQUENCE [LARGE SCALE GENOMIC DNA]</scope>
    <source>
        <strain evidence="5 7">728T</strain>
    </source>
</reference>
<dbReference type="GO" id="GO:0016757">
    <property type="term" value="F:glycosyltransferase activity"/>
    <property type="evidence" value="ECO:0007669"/>
    <property type="project" value="UniProtKB-KW"/>
</dbReference>
<dbReference type="Pfam" id="PF00535">
    <property type="entry name" value="Glycos_transf_2"/>
    <property type="match status" value="1"/>
</dbReference>
<keyword evidence="2 5" id="KW-0808">Transferase</keyword>
<dbReference type="InterPro" id="IPR029044">
    <property type="entry name" value="Nucleotide-diphossugar_trans"/>
</dbReference>
<dbReference type="SUPFAM" id="SSF53448">
    <property type="entry name" value="Nucleotide-diphospho-sugar transferases"/>
    <property type="match status" value="1"/>
</dbReference>